<evidence type="ECO:0000259" key="4">
    <source>
        <dbReference type="SMART" id="SM01178"/>
    </source>
</evidence>
<keyword evidence="6" id="KW-1185">Reference proteome</keyword>
<sequence>MVLDTSAFQEELAQCLLHCHQDFVGRIDGGEAVASEEVLRKGFGGKGREYEERATEVQLAFERWVLRKKEHAEGARKAFLSHMRAYATHPSDEKHIFHIRHLHIGHLAKAFALREAPSAVGSAGNKVGAKSKSKMPGSRRVKDAATGKAKKSASGKIRGLGYDVSEGHDGDAERRMQAAVRAQGKTSKKGGVMMSSGTAEFQVASTDALERLVNRT</sequence>
<dbReference type="STRING" id="135208.A0A4Z0ABY8"/>
<dbReference type="GO" id="GO:0016787">
    <property type="term" value="F:hydrolase activity"/>
    <property type="evidence" value="ECO:0007669"/>
    <property type="project" value="UniProtKB-KW"/>
</dbReference>
<accession>A0A4Z0ABY8</accession>
<evidence type="ECO:0000256" key="1">
    <source>
        <dbReference type="ARBA" id="ARBA00022801"/>
    </source>
</evidence>
<gene>
    <name evidence="5" type="ORF">EWM64_g469</name>
</gene>
<keyword evidence="2" id="KW-0547">Nucleotide-binding</keyword>
<dbReference type="EMBL" id="SFCI01000022">
    <property type="protein sequence ID" value="TFY83549.1"/>
    <property type="molecule type" value="Genomic_DNA"/>
</dbReference>
<feature type="compositionally biased region" description="Basic residues" evidence="3">
    <location>
        <begin position="129"/>
        <end position="139"/>
    </location>
</feature>
<protein>
    <recommendedName>
        <fullName evidence="4">ATP-dependent rRNA helicase SPB4-like C-terminal extension domain-containing protein</fullName>
    </recommendedName>
</protein>
<keyword evidence="2" id="KW-0067">ATP-binding</keyword>
<feature type="domain" description="ATP-dependent rRNA helicase SPB4-like C-terminal extension" evidence="4">
    <location>
        <begin position="56"/>
        <end position="121"/>
    </location>
</feature>
<reference evidence="5 6" key="1">
    <citation type="submission" date="2019-02" db="EMBL/GenBank/DDBJ databases">
        <title>Genome sequencing of the rare red list fungi Hericium alpestre (H. flagellum).</title>
        <authorList>
            <person name="Buettner E."/>
            <person name="Kellner H."/>
        </authorList>
    </citation>
    <scope>NUCLEOTIDE SEQUENCE [LARGE SCALE GENOMIC DNA]</scope>
    <source>
        <strain evidence="5 6">DSM 108284</strain>
    </source>
</reference>
<organism evidence="5 6">
    <name type="scientific">Hericium alpestre</name>
    <dbReference type="NCBI Taxonomy" id="135208"/>
    <lineage>
        <taxon>Eukaryota</taxon>
        <taxon>Fungi</taxon>
        <taxon>Dikarya</taxon>
        <taxon>Basidiomycota</taxon>
        <taxon>Agaricomycotina</taxon>
        <taxon>Agaricomycetes</taxon>
        <taxon>Russulales</taxon>
        <taxon>Hericiaceae</taxon>
        <taxon>Hericium</taxon>
    </lineage>
</organism>
<name>A0A4Z0ABY8_9AGAM</name>
<dbReference type="OrthoDB" id="5578812at2759"/>
<evidence type="ECO:0000313" key="6">
    <source>
        <dbReference type="Proteomes" id="UP000298061"/>
    </source>
</evidence>
<dbReference type="SMART" id="SM01178">
    <property type="entry name" value="DUF4217"/>
    <property type="match status" value="1"/>
</dbReference>
<comment type="caution">
    <text evidence="5">The sequence shown here is derived from an EMBL/GenBank/DDBJ whole genome shotgun (WGS) entry which is preliminary data.</text>
</comment>
<dbReference type="Proteomes" id="UP000298061">
    <property type="component" value="Unassembled WGS sequence"/>
</dbReference>
<evidence type="ECO:0000313" key="5">
    <source>
        <dbReference type="EMBL" id="TFY83549.1"/>
    </source>
</evidence>
<dbReference type="Pfam" id="PF13959">
    <property type="entry name" value="CTE_SPB4"/>
    <property type="match status" value="1"/>
</dbReference>
<proteinExistence type="predicted"/>
<keyword evidence="1" id="KW-0378">Hydrolase</keyword>
<feature type="region of interest" description="Disordered" evidence="3">
    <location>
        <begin position="121"/>
        <end position="152"/>
    </location>
</feature>
<dbReference type="GO" id="GO:0004386">
    <property type="term" value="F:helicase activity"/>
    <property type="evidence" value="ECO:0007669"/>
    <property type="project" value="UniProtKB-KW"/>
</dbReference>
<dbReference type="AlphaFoldDB" id="A0A4Z0ABY8"/>
<keyword evidence="2" id="KW-0347">Helicase</keyword>
<evidence type="ECO:0000256" key="3">
    <source>
        <dbReference type="SAM" id="MobiDB-lite"/>
    </source>
</evidence>
<dbReference type="InterPro" id="IPR025313">
    <property type="entry name" value="SPB4-like_CTE"/>
</dbReference>
<evidence type="ECO:0000256" key="2">
    <source>
        <dbReference type="ARBA" id="ARBA00022806"/>
    </source>
</evidence>